<evidence type="ECO:0000256" key="2">
    <source>
        <dbReference type="ARBA" id="ARBA00022692"/>
    </source>
</evidence>
<dbReference type="InterPro" id="IPR032808">
    <property type="entry name" value="DoxX"/>
</dbReference>
<sequence>MKGLVRLVGVSAAPAFFGGLAVGKLAALPPLRRRAAHLGYDVNTYRLIGTAELAGAAGLVVGLRYSRLGDAAGVGLVALLGGACVAHLRAGDGPSKLLPAAAGVLALGAYWTSVRDRAASGGRRAVVRDGVRLGDRGR</sequence>
<evidence type="ECO:0000313" key="7">
    <source>
        <dbReference type="Proteomes" id="UP001612915"/>
    </source>
</evidence>
<evidence type="ECO:0000256" key="1">
    <source>
        <dbReference type="ARBA" id="ARBA00004141"/>
    </source>
</evidence>
<evidence type="ECO:0000256" key="5">
    <source>
        <dbReference type="SAM" id="Phobius"/>
    </source>
</evidence>
<dbReference type="Proteomes" id="UP001612915">
    <property type="component" value="Unassembled WGS sequence"/>
</dbReference>
<keyword evidence="7" id="KW-1185">Reference proteome</keyword>
<keyword evidence="2 5" id="KW-0812">Transmembrane</keyword>
<name>A0ABW8ALV8_9ACTN</name>
<gene>
    <name evidence="6" type="ORF">ACIB24_09825</name>
</gene>
<keyword evidence="3 5" id="KW-1133">Transmembrane helix</keyword>
<reference evidence="6 7" key="1">
    <citation type="submission" date="2024-10" db="EMBL/GenBank/DDBJ databases">
        <title>The Natural Products Discovery Center: Release of the First 8490 Sequenced Strains for Exploring Actinobacteria Biosynthetic Diversity.</title>
        <authorList>
            <person name="Kalkreuter E."/>
            <person name="Kautsar S.A."/>
            <person name="Yang D."/>
            <person name="Bader C.D."/>
            <person name="Teijaro C.N."/>
            <person name="Fluegel L."/>
            <person name="Davis C.M."/>
            <person name="Simpson J.R."/>
            <person name="Lauterbach L."/>
            <person name="Steele A.D."/>
            <person name="Gui C."/>
            <person name="Meng S."/>
            <person name="Li G."/>
            <person name="Viehrig K."/>
            <person name="Ye F."/>
            <person name="Su P."/>
            <person name="Kiefer A.F."/>
            <person name="Nichols A."/>
            <person name="Cepeda A.J."/>
            <person name="Yan W."/>
            <person name="Fan B."/>
            <person name="Jiang Y."/>
            <person name="Adhikari A."/>
            <person name="Zheng C.-J."/>
            <person name="Schuster L."/>
            <person name="Cowan T.M."/>
            <person name="Smanski M.J."/>
            <person name="Chevrette M.G."/>
            <person name="De Carvalho L.P.S."/>
            <person name="Shen B."/>
        </authorList>
    </citation>
    <scope>NUCLEOTIDE SEQUENCE [LARGE SCALE GENOMIC DNA]</scope>
    <source>
        <strain evidence="6 7">NPDC049639</strain>
    </source>
</reference>
<feature type="transmembrane region" description="Helical" evidence="5">
    <location>
        <begin position="72"/>
        <end position="91"/>
    </location>
</feature>
<organism evidence="6 7">
    <name type="scientific">Spongisporangium articulatum</name>
    <dbReference type="NCBI Taxonomy" id="3362603"/>
    <lineage>
        <taxon>Bacteria</taxon>
        <taxon>Bacillati</taxon>
        <taxon>Actinomycetota</taxon>
        <taxon>Actinomycetes</taxon>
        <taxon>Kineosporiales</taxon>
        <taxon>Kineosporiaceae</taxon>
        <taxon>Spongisporangium</taxon>
    </lineage>
</organism>
<dbReference type="EMBL" id="JBITLV010000003">
    <property type="protein sequence ID" value="MFI7587359.1"/>
    <property type="molecule type" value="Genomic_DNA"/>
</dbReference>
<comment type="caution">
    <text evidence="6">The sequence shown here is derived from an EMBL/GenBank/DDBJ whole genome shotgun (WGS) entry which is preliminary data.</text>
</comment>
<evidence type="ECO:0000256" key="3">
    <source>
        <dbReference type="ARBA" id="ARBA00022989"/>
    </source>
</evidence>
<dbReference type="RefSeq" id="WP_398278903.1">
    <property type="nucleotide sequence ID" value="NZ_JBITLV010000003.1"/>
</dbReference>
<evidence type="ECO:0000256" key="4">
    <source>
        <dbReference type="ARBA" id="ARBA00023136"/>
    </source>
</evidence>
<accession>A0ABW8ALV8</accession>
<feature type="transmembrane region" description="Helical" evidence="5">
    <location>
        <begin position="47"/>
        <end position="65"/>
    </location>
</feature>
<protein>
    <submittedName>
        <fullName evidence="6">DoxX family protein</fullName>
    </submittedName>
</protein>
<dbReference type="Pfam" id="PF13564">
    <property type="entry name" value="DoxX_2"/>
    <property type="match status" value="1"/>
</dbReference>
<evidence type="ECO:0000313" key="6">
    <source>
        <dbReference type="EMBL" id="MFI7587359.1"/>
    </source>
</evidence>
<keyword evidence="4 5" id="KW-0472">Membrane</keyword>
<comment type="subcellular location">
    <subcellularLocation>
        <location evidence="1">Membrane</location>
        <topology evidence="1">Multi-pass membrane protein</topology>
    </subcellularLocation>
</comment>
<feature type="transmembrane region" description="Helical" evidence="5">
    <location>
        <begin position="97"/>
        <end position="114"/>
    </location>
</feature>
<proteinExistence type="predicted"/>